<proteinExistence type="predicted"/>
<dbReference type="RefSeq" id="WP_119909400.1">
    <property type="nucleotide sequence ID" value="NZ_QZCH01000002.1"/>
</dbReference>
<protein>
    <submittedName>
        <fullName evidence="2">SMI1/KNR4 family protein</fullName>
    </submittedName>
</protein>
<dbReference type="OrthoDB" id="6624009at2"/>
<evidence type="ECO:0000313" key="3">
    <source>
        <dbReference type="Proteomes" id="UP000283255"/>
    </source>
</evidence>
<accession>A0A418YIY0</accession>
<gene>
    <name evidence="2" type="ORF">D1Z90_03760</name>
</gene>
<evidence type="ECO:0000313" key="2">
    <source>
        <dbReference type="EMBL" id="RJG50598.1"/>
    </source>
</evidence>
<dbReference type="EMBL" id="QZCH01000002">
    <property type="protein sequence ID" value="RJG50598.1"/>
    <property type="molecule type" value="Genomic_DNA"/>
</dbReference>
<reference evidence="2 3" key="2">
    <citation type="submission" date="2019-01" db="EMBL/GenBank/DDBJ databases">
        <title>Motilimonas pumilus sp. nov., isolated from the gut of sea cucumber (Apostichopus japonicus).</title>
        <authorList>
            <person name="Wang F.-Q."/>
            <person name="Ren L.-H."/>
            <person name="Lin Y.-W."/>
            <person name="Sun G.-H."/>
            <person name="Du Z.-J."/>
            <person name="Zhao J.-X."/>
            <person name="Liu X.-J."/>
            <person name="Liu L.-J."/>
        </authorList>
    </citation>
    <scope>NUCLEOTIDE SEQUENCE [LARGE SCALE GENOMIC DNA]</scope>
    <source>
        <strain evidence="2 3">PLHSC7-2</strain>
    </source>
</reference>
<evidence type="ECO:0000259" key="1">
    <source>
        <dbReference type="SMART" id="SM00860"/>
    </source>
</evidence>
<dbReference type="Pfam" id="PF09346">
    <property type="entry name" value="SMI1_KNR4"/>
    <property type="match status" value="1"/>
</dbReference>
<keyword evidence="3" id="KW-1185">Reference proteome</keyword>
<sequence>MLDVRPFRVTNLCDVITSDYLSAFESRIGAVLPDAYKAFLLRFGAACVWPSNVPLTDPNGNAFSDKPYESGEVDLGVFYAASFRETGKPSNGLLDRDSLNEQYQEYTLDYGLDPDYIPIADGHANNIFLMKVKGEGAGGIYYWLNKRYCLLAHSFEDFLAKIPYEKEQTFEEYMVELEEFAKGDEKMITRRKERWLKQRKQTREDYQVKEQGEP</sequence>
<dbReference type="Proteomes" id="UP000283255">
    <property type="component" value="Unassembled WGS sequence"/>
</dbReference>
<dbReference type="InterPro" id="IPR037883">
    <property type="entry name" value="Knr4/Smi1-like_sf"/>
</dbReference>
<organism evidence="2 3">
    <name type="scientific">Motilimonas pumila</name>
    <dbReference type="NCBI Taxonomy" id="2303987"/>
    <lineage>
        <taxon>Bacteria</taxon>
        <taxon>Pseudomonadati</taxon>
        <taxon>Pseudomonadota</taxon>
        <taxon>Gammaproteobacteria</taxon>
        <taxon>Alteromonadales</taxon>
        <taxon>Alteromonadales genera incertae sedis</taxon>
        <taxon>Motilimonas</taxon>
    </lineage>
</organism>
<dbReference type="SMART" id="SM00860">
    <property type="entry name" value="SMI1_KNR4"/>
    <property type="match status" value="1"/>
</dbReference>
<feature type="domain" description="Knr4/Smi1-like" evidence="1">
    <location>
        <begin position="15"/>
        <end position="161"/>
    </location>
</feature>
<dbReference type="SUPFAM" id="SSF160631">
    <property type="entry name" value="SMI1/KNR4-like"/>
    <property type="match status" value="1"/>
</dbReference>
<comment type="caution">
    <text evidence="2">The sequence shown here is derived from an EMBL/GenBank/DDBJ whole genome shotgun (WGS) entry which is preliminary data.</text>
</comment>
<dbReference type="InterPro" id="IPR018958">
    <property type="entry name" value="Knr4/Smi1-like_dom"/>
</dbReference>
<dbReference type="Gene3D" id="3.40.1580.10">
    <property type="entry name" value="SMI1/KNR4-like"/>
    <property type="match status" value="1"/>
</dbReference>
<reference evidence="2 3" key="1">
    <citation type="submission" date="2018-09" db="EMBL/GenBank/DDBJ databases">
        <authorList>
            <person name="Wang F."/>
        </authorList>
    </citation>
    <scope>NUCLEOTIDE SEQUENCE [LARGE SCALE GENOMIC DNA]</scope>
    <source>
        <strain evidence="2 3">PLHSC7-2</strain>
    </source>
</reference>
<dbReference type="AlphaFoldDB" id="A0A418YIY0"/>
<name>A0A418YIY0_9GAMM</name>